<dbReference type="GO" id="GO:0005125">
    <property type="term" value="F:cytokine activity"/>
    <property type="evidence" value="ECO:0007669"/>
    <property type="project" value="UniProtKB-KW"/>
</dbReference>
<feature type="compositionally biased region" description="Basic and acidic residues" evidence="5">
    <location>
        <begin position="98"/>
        <end position="113"/>
    </location>
</feature>
<evidence type="ECO:0000256" key="5">
    <source>
        <dbReference type="SAM" id="MobiDB-lite"/>
    </source>
</evidence>
<keyword evidence="8" id="KW-1185">Reference proteome</keyword>
<evidence type="ECO:0000256" key="4">
    <source>
        <dbReference type="ARBA" id="ARBA00023136"/>
    </source>
</evidence>
<evidence type="ECO:0000313" key="8">
    <source>
        <dbReference type="Proteomes" id="UP001152795"/>
    </source>
</evidence>
<feature type="domain" description="THD" evidence="6">
    <location>
        <begin position="137"/>
        <end position="265"/>
    </location>
</feature>
<dbReference type="InterPro" id="IPR006052">
    <property type="entry name" value="TNF_dom"/>
</dbReference>
<dbReference type="SMART" id="SM00207">
    <property type="entry name" value="TNF"/>
    <property type="match status" value="1"/>
</dbReference>
<sequence length="267" mass="29364">MTNLRQMVKENSQKKAEKLETTSSSSNQEKIKPEVTLSQKNSTETDENEELNKTQYGITRVARDASSRCCGKKRRGKKGDTGSRGPKGPKGQRGPKGGKGETGEKGDHGDKGDTGAPGAQGPPGVSPTLKPTPTYAESAHLVGYGRARRPDLSYNRITKWLVGHTSGGMLYSNGYLYVAHDGYYYIYSQMYYYAGDTAVMAHRMKINDVVMLTGHSSASSSNKFNTNYVGGVFRLNKGQRISVAAPFTKTYYFNRHESYFGAFLLHV</sequence>
<gene>
    <name evidence="7" type="ORF">PACLA_8A031673</name>
</gene>
<dbReference type="GO" id="GO:0005164">
    <property type="term" value="F:tumor necrosis factor receptor binding"/>
    <property type="evidence" value="ECO:0007669"/>
    <property type="project" value="InterPro"/>
</dbReference>
<dbReference type="GO" id="GO:0006955">
    <property type="term" value="P:immune response"/>
    <property type="evidence" value="ECO:0007669"/>
    <property type="project" value="InterPro"/>
</dbReference>
<organism evidence="7 8">
    <name type="scientific">Paramuricea clavata</name>
    <name type="common">Red gorgonian</name>
    <name type="synonym">Violescent sea-whip</name>
    <dbReference type="NCBI Taxonomy" id="317549"/>
    <lineage>
        <taxon>Eukaryota</taxon>
        <taxon>Metazoa</taxon>
        <taxon>Cnidaria</taxon>
        <taxon>Anthozoa</taxon>
        <taxon>Octocorallia</taxon>
        <taxon>Malacalcyonacea</taxon>
        <taxon>Plexauridae</taxon>
        <taxon>Paramuricea</taxon>
    </lineage>
</organism>
<dbReference type="EMBL" id="CACRXK020000385">
    <property type="protein sequence ID" value="CAB3981414.1"/>
    <property type="molecule type" value="Genomic_DNA"/>
</dbReference>
<name>A0A6S7FNG1_PARCT</name>
<dbReference type="Proteomes" id="UP001152795">
    <property type="component" value="Unassembled WGS sequence"/>
</dbReference>
<dbReference type="GO" id="GO:0016020">
    <property type="term" value="C:membrane"/>
    <property type="evidence" value="ECO:0007669"/>
    <property type="project" value="UniProtKB-SubCell"/>
</dbReference>
<comment type="caution">
    <text evidence="7">The sequence shown here is derived from an EMBL/GenBank/DDBJ whole genome shotgun (WGS) entry which is preliminary data.</text>
</comment>
<dbReference type="OrthoDB" id="5984440at2759"/>
<comment type="similarity">
    <text evidence="2">Belongs to the tumor necrosis factor family.</text>
</comment>
<evidence type="ECO:0000256" key="2">
    <source>
        <dbReference type="ARBA" id="ARBA00008670"/>
    </source>
</evidence>
<dbReference type="Pfam" id="PF00229">
    <property type="entry name" value="TNF"/>
    <property type="match status" value="1"/>
</dbReference>
<comment type="subcellular location">
    <subcellularLocation>
        <location evidence="1">Membrane</location>
    </subcellularLocation>
</comment>
<reference evidence="7" key="1">
    <citation type="submission" date="2020-04" db="EMBL/GenBank/DDBJ databases">
        <authorList>
            <person name="Alioto T."/>
            <person name="Alioto T."/>
            <person name="Gomez Garrido J."/>
        </authorList>
    </citation>
    <scope>NUCLEOTIDE SEQUENCE</scope>
    <source>
        <strain evidence="7">A484AB</strain>
    </source>
</reference>
<accession>A0A6S7FNG1</accession>
<evidence type="ECO:0000259" key="6">
    <source>
        <dbReference type="PROSITE" id="PS50049"/>
    </source>
</evidence>
<dbReference type="SUPFAM" id="SSF49842">
    <property type="entry name" value="TNF-like"/>
    <property type="match status" value="1"/>
</dbReference>
<evidence type="ECO:0000256" key="1">
    <source>
        <dbReference type="ARBA" id="ARBA00004370"/>
    </source>
</evidence>
<dbReference type="InterPro" id="IPR008160">
    <property type="entry name" value="Collagen"/>
</dbReference>
<dbReference type="InterPro" id="IPR008983">
    <property type="entry name" value="Tumour_necrosis_fac-like_dom"/>
</dbReference>
<feature type="region of interest" description="Disordered" evidence="5">
    <location>
        <begin position="1"/>
        <end position="133"/>
    </location>
</feature>
<dbReference type="GO" id="GO:0005615">
    <property type="term" value="C:extracellular space"/>
    <property type="evidence" value="ECO:0007669"/>
    <property type="project" value="UniProtKB-KW"/>
</dbReference>
<protein>
    <submittedName>
        <fullName evidence="7">C1q-related factor-like isoform X1</fullName>
    </submittedName>
</protein>
<proteinExistence type="inferred from homology"/>
<evidence type="ECO:0000313" key="7">
    <source>
        <dbReference type="EMBL" id="CAB3981414.1"/>
    </source>
</evidence>
<dbReference type="Pfam" id="PF01391">
    <property type="entry name" value="Collagen"/>
    <property type="match status" value="1"/>
</dbReference>
<feature type="compositionally biased region" description="Basic and acidic residues" evidence="5">
    <location>
        <begin position="7"/>
        <end position="20"/>
    </location>
</feature>
<keyword evidence="3" id="KW-0202">Cytokine</keyword>
<dbReference type="PANTHER" id="PTHR11471">
    <property type="entry name" value="TUMOR NECROSIS FACTOR FAMILY MEMBER"/>
    <property type="match status" value="1"/>
</dbReference>
<dbReference type="PANTHER" id="PTHR11471:SF13">
    <property type="entry name" value="TNF FAMILY PROFILE DOMAIN-CONTAINING PROTEIN"/>
    <property type="match status" value="1"/>
</dbReference>
<dbReference type="AlphaFoldDB" id="A0A6S7FNG1"/>
<keyword evidence="4" id="KW-0472">Membrane</keyword>
<evidence type="ECO:0000256" key="3">
    <source>
        <dbReference type="ARBA" id="ARBA00022514"/>
    </source>
</evidence>
<dbReference type="Gene3D" id="2.60.120.40">
    <property type="match status" value="1"/>
</dbReference>
<dbReference type="PROSITE" id="PS50049">
    <property type="entry name" value="THD_2"/>
    <property type="match status" value="1"/>
</dbReference>